<sequence>MSLTGRTLIVSAAATGAVATLPGTAGAAAARPLRADPFTLGVASGDPSPDGVVLWTRLAVEPLAGDGLGGMPARAVPVTWELAADERFRHVVRRARPSPGPGRRTPCTSS</sequence>
<evidence type="ECO:0000256" key="1">
    <source>
        <dbReference type="SAM" id="SignalP"/>
    </source>
</evidence>
<dbReference type="InterPro" id="IPR006311">
    <property type="entry name" value="TAT_signal"/>
</dbReference>
<protein>
    <recommendedName>
        <fullName evidence="2">Phospholipase D N-terminal domain-containing protein</fullName>
    </recommendedName>
</protein>
<keyword evidence="4" id="KW-1185">Reference proteome</keyword>
<feature type="signal peptide" evidence="1">
    <location>
        <begin position="1"/>
        <end position="27"/>
    </location>
</feature>
<keyword evidence="1" id="KW-0732">Signal</keyword>
<dbReference type="AlphaFoldDB" id="A0A8J4DMG1"/>
<name>A0A8J4DMG1_9ACTN</name>
<feature type="chain" id="PRO_5035185767" description="Phospholipase D N-terminal domain-containing protein" evidence="1">
    <location>
        <begin position="28"/>
        <end position="110"/>
    </location>
</feature>
<evidence type="ECO:0000313" key="3">
    <source>
        <dbReference type="EMBL" id="GIJ06179.1"/>
    </source>
</evidence>
<accession>A0A8J4DMG1</accession>
<dbReference type="EMBL" id="BOOY01000039">
    <property type="protein sequence ID" value="GIJ06179.1"/>
    <property type="molecule type" value="Genomic_DNA"/>
</dbReference>
<gene>
    <name evidence="3" type="ORF">Sya03_55310</name>
</gene>
<dbReference type="Pfam" id="PF16655">
    <property type="entry name" value="PhoD_N"/>
    <property type="match status" value="1"/>
</dbReference>
<evidence type="ECO:0000313" key="4">
    <source>
        <dbReference type="Proteomes" id="UP000652013"/>
    </source>
</evidence>
<dbReference type="InterPro" id="IPR032093">
    <property type="entry name" value="PhoD_N"/>
</dbReference>
<dbReference type="Proteomes" id="UP000652013">
    <property type="component" value="Unassembled WGS sequence"/>
</dbReference>
<proteinExistence type="predicted"/>
<comment type="caution">
    <text evidence="3">The sequence shown here is derived from an EMBL/GenBank/DDBJ whole genome shotgun (WGS) entry which is preliminary data.</text>
</comment>
<evidence type="ECO:0000259" key="2">
    <source>
        <dbReference type="Pfam" id="PF16655"/>
    </source>
</evidence>
<dbReference type="Gene3D" id="2.60.40.380">
    <property type="entry name" value="Purple acid phosphatase-like, N-terminal"/>
    <property type="match status" value="1"/>
</dbReference>
<organism evidence="3 4">
    <name type="scientific">Spirilliplanes yamanashiensis</name>
    <dbReference type="NCBI Taxonomy" id="42233"/>
    <lineage>
        <taxon>Bacteria</taxon>
        <taxon>Bacillati</taxon>
        <taxon>Actinomycetota</taxon>
        <taxon>Actinomycetes</taxon>
        <taxon>Micromonosporales</taxon>
        <taxon>Micromonosporaceae</taxon>
        <taxon>Spirilliplanes</taxon>
    </lineage>
</organism>
<reference evidence="3" key="1">
    <citation type="submission" date="2021-01" db="EMBL/GenBank/DDBJ databases">
        <title>Whole genome shotgun sequence of Spirilliplanes yamanashiensis NBRC 15828.</title>
        <authorList>
            <person name="Komaki H."/>
            <person name="Tamura T."/>
        </authorList>
    </citation>
    <scope>NUCLEOTIDE SEQUENCE</scope>
    <source>
        <strain evidence="3">NBRC 15828</strain>
    </source>
</reference>
<dbReference type="PROSITE" id="PS51318">
    <property type="entry name" value="TAT"/>
    <property type="match status" value="1"/>
</dbReference>
<feature type="domain" description="Phospholipase D N-terminal" evidence="2">
    <location>
        <begin position="40"/>
        <end position="97"/>
    </location>
</feature>